<name>A0A511D284_9PSEU</name>
<dbReference type="OrthoDB" id="9782872at2"/>
<reference evidence="4 5" key="1">
    <citation type="submission" date="2019-07" db="EMBL/GenBank/DDBJ databases">
        <title>Whole genome shotgun sequence of Pseudonocardia asaccharolytica NBRC 16224.</title>
        <authorList>
            <person name="Hosoyama A."/>
            <person name="Uohara A."/>
            <person name="Ohji S."/>
            <person name="Ichikawa N."/>
        </authorList>
    </citation>
    <scope>NUCLEOTIDE SEQUENCE [LARGE SCALE GENOMIC DNA]</scope>
    <source>
        <strain evidence="4 5">NBRC 16224</strain>
    </source>
</reference>
<dbReference type="Proteomes" id="UP000321328">
    <property type="component" value="Unassembled WGS sequence"/>
</dbReference>
<protein>
    <recommendedName>
        <fullName evidence="3">NodB homology domain-containing protein</fullName>
    </recommendedName>
</protein>
<dbReference type="GO" id="GO:0016810">
    <property type="term" value="F:hydrolase activity, acting on carbon-nitrogen (but not peptide) bonds"/>
    <property type="evidence" value="ECO:0007669"/>
    <property type="project" value="InterPro"/>
</dbReference>
<dbReference type="PROSITE" id="PS51677">
    <property type="entry name" value="NODB"/>
    <property type="match status" value="1"/>
</dbReference>
<dbReference type="STRING" id="1123024.GCA_000423625_00272"/>
<accession>A0A511D284</accession>
<gene>
    <name evidence="4" type="ORF">PA7_27320</name>
</gene>
<comment type="subcellular location">
    <subcellularLocation>
        <location evidence="1">Secreted</location>
    </subcellularLocation>
</comment>
<dbReference type="GO" id="GO:0005576">
    <property type="term" value="C:extracellular region"/>
    <property type="evidence" value="ECO:0007669"/>
    <property type="project" value="UniProtKB-SubCell"/>
</dbReference>
<proteinExistence type="predicted"/>
<evidence type="ECO:0000313" key="4">
    <source>
        <dbReference type="EMBL" id="GEL18895.1"/>
    </source>
</evidence>
<sequence>MIIPILLYHAVSDAPSRFIAPFTVSPAAFARHLDAITEAGGTTLTVSQLRAAVRGDGTLPPRPVLVTFDDGFRDTLTAAAPLLAARDMTATVYVTTGVADGVSPGGDPMLSWAELRELGAIGELGAHSHTHRELDTLPLADVRREVVDCKRRLEDGIGRPVHSFAYPFGYSDPRVRRVVAEAGYSSACSVKNALSCVDDPDYGLSRLMLTATHTDADVRGWLRGAAPIGQPDERLRTRGWRAWRRLRSRWRPVPPWAAVGSPAGEMP</sequence>
<dbReference type="EMBL" id="BJVI01000027">
    <property type="protein sequence ID" value="GEL18895.1"/>
    <property type="molecule type" value="Genomic_DNA"/>
</dbReference>
<comment type="caution">
    <text evidence="4">The sequence shown here is derived from an EMBL/GenBank/DDBJ whole genome shotgun (WGS) entry which is preliminary data.</text>
</comment>
<dbReference type="AlphaFoldDB" id="A0A511D284"/>
<dbReference type="InterPro" id="IPR002509">
    <property type="entry name" value="NODB_dom"/>
</dbReference>
<evidence type="ECO:0000256" key="1">
    <source>
        <dbReference type="ARBA" id="ARBA00004613"/>
    </source>
</evidence>
<evidence type="ECO:0000313" key="5">
    <source>
        <dbReference type="Proteomes" id="UP000321328"/>
    </source>
</evidence>
<feature type="domain" description="NodB homology" evidence="3">
    <location>
        <begin position="62"/>
        <end position="267"/>
    </location>
</feature>
<dbReference type="RefSeq" id="WP_051232028.1">
    <property type="nucleotide sequence ID" value="NZ_AUII01000001.1"/>
</dbReference>
<dbReference type="GO" id="GO:0005975">
    <property type="term" value="P:carbohydrate metabolic process"/>
    <property type="evidence" value="ECO:0007669"/>
    <property type="project" value="InterPro"/>
</dbReference>
<dbReference type="InterPro" id="IPR051398">
    <property type="entry name" value="Polysacch_Deacetylase"/>
</dbReference>
<dbReference type="CDD" id="cd10918">
    <property type="entry name" value="CE4_NodB_like_5s_6s"/>
    <property type="match status" value="1"/>
</dbReference>
<dbReference type="InterPro" id="IPR011330">
    <property type="entry name" value="Glyco_hydro/deAcase_b/a-brl"/>
</dbReference>
<dbReference type="SUPFAM" id="SSF88713">
    <property type="entry name" value="Glycoside hydrolase/deacetylase"/>
    <property type="match status" value="1"/>
</dbReference>
<keyword evidence="5" id="KW-1185">Reference proteome</keyword>
<evidence type="ECO:0000259" key="3">
    <source>
        <dbReference type="PROSITE" id="PS51677"/>
    </source>
</evidence>
<dbReference type="Pfam" id="PF01522">
    <property type="entry name" value="Polysacc_deac_1"/>
    <property type="match status" value="1"/>
</dbReference>
<organism evidence="4 5">
    <name type="scientific">Pseudonocardia asaccharolytica DSM 44247 = NBRC 16224</name>
    <dbReference type="NCBI Taxonomy" id="1123024"/>
    <lineage>
        <taxon>Bacteria</taxon>
        <taxon>Bacillati</taxon>
        <taxon>Actinomycetota</taxon>
        <taxon>Actinomycetes</taxon>
        <taxon>Pseudonocardiales</taxon>
        <taxon>Pseudonocardiaceae</taxon>
        <taxon>Pseudonocardia</taxon>
    </lineage>
</organism>
<dbReference type="PANTHER" id="PTHR34216">
    <property type="match status" value="1"/>
</dbReference>
<evidence type="ECO:0000256" key="2">
    <source>
        <dbReference type="ARBA" id="ARBA00022729"/>
    </source>
</evidence>
<dbReference type="Gene3D" id="3.20.20.370">
    <property type="entry name" value="Glycoside hydrolase/deacetylase"/>
    <property type="match status" value="1"/>
</dbReference>
<dbReference type="PANTHER" id="PTHR34216:SF3">
    <property type="entry name" value="POLY-BETA-1,6-N-ACETYL-D-GLUCOSAMINE N-DEACETYLASE"/>
    <property type="match status" value="1"/>
</dbReference>
<keyword evidence="2" id="KW-0732">Signal</keyword>